<evidence type="ECO:0000256" key="1">
    <source>
        <dbReference type="ARBA" id="ARBA00001946"/>
    </source>
</evidence>
<comment type="cofactor">
    <cofactor evidence="1">
        <name>Mg(2+)</name>
        <dbReference type="ChEBI" id="CHEBI:18420"/>
    </cofactor>
</comment>
<dbReference type="PROSITE" id="PS51462">
    <property type="entry name" value="NUDIX"/>
    <property type="match status" value="1"/>
</dbReference>
<reference evidence="4" key="1">
    <citation type="submission" date="2020-10" db="EMBL/GenBank/DDBJ databases">
        <authorList>
            <person name="Gilroy R."/>
        </authorList>
    </citation>
    <scope>NUCLEOTIDE SEQUENCE</scope>
    <source>
        <strain evidence="4">8207</strain>
    </source>
</reference>
<dbReference type="InterPro" id="IPR000086">
    <property type="entry name" value="NUDIX_hydrolase_dom"/>
</dbReference>
<dbReference type="Proteomes" id="UP000823630">
    <property type="component" value="Unassembled WGS sequence"/>
</dbReference>
<dbReference type="PANTHER" id="PTHR43046:SF14">
    <property type="entry name" value="MUTT_NUDIX FAMILY PROTEIN"/>
    <property type="match status" value="1"/>
</dbReference>
<feature type="domain" description="Nudix hydrolase" evidence="3">
    <location>
        <begin position="22"/>
        <end position="155"/>
    </location>
</feature>
<dbReference type="PROSITE" id="PS00893">
    <property type="entry name" value="NUDIX_BOX"/>
    <property type="match status" value="1"/>
</dbReference>
<dbReference type="GO" id="GO:0016787">
    <property type="term" value="F:hydrolase activity"/>
    <property type="evidence" value="ECO:0007669"/>
    <property type="project" value="UniProtKB-KW"/>
</dbReference>
<evidence type="ECO:0000256" key="2">
    <source>
        <dbReference type="ARBA" id="ARBA00022801"/>
    </source>
</evidence>
<gene>
    <name evidence="4" type="ORF">IAC69_02630</name>
</gene>
<sequence>MPLVNVHDIDGKSYSVDSAELIFNPAVYGVVIRDGQVLLLPTNGRFAVPGGSIEMGENHIVALKREIKEETGFDVEPVRLMNVYTSLYKSFKTGKNFHCLQLFYLCRVVDGSNDMPHLTEDEKQYLKPAQWFPVQDLGNMQYIGAEPVFDEVLALFNSGEIK</sequence>
<evidence type="ECO:0000259" key="3">
    <source>
        <dbReference type="PROSITE" id="PS51462"/>
    </source>
</evidence>
<accession>A0A9D9DHF3</accession>
<comment type="caution">
    <text evidence="4">The sequence shown here is derived from an EMBL/GenBank/DDBJ whole genome shotgun (WGS) entry which is preliminary data.</text>
</comment>
<dbReference type="InterPro" id="IPR015797">
    <property type="entry name" value="NUDIX_hydrolase-like_dom_sf"/>
</dbReference>
<reference evidence="4" key="2">
    <citation type="journal article" date="2021" name="PeerJ">
        <title>Extensive microbial diversity within the chicken gut microbiome revealed by metagenomics and culture.</title>
        <authorList>
            <person name="Gilroy R."/>
            <person name="Ravi A."/>
            <person name="Getino M."/>
            <person name="Pursley I."/>
            <person name="Horton D.L."/>
            <person name="Alikhan N.F."/>
            <person name="Baker D."/>
            <person name="Gharbi K."/>
            <person name="Hall N."/>
            <person name="Watson M."/>
            <person name="Adriaenssens E.M."/>
            <person name="Foster-Nyarko E."/>
            <person name="Jarju S."/>
            <person name="Secka A."/>
            <person name="Antonio M."/>
            <person name="Oren A."/>
            <person name="Chaudhuri R.R."/>
            <person name="La Ragione R."/>
            <person name="Hildebrand F."/>
            <person name="Pallen M.J."/>
        </authorList>
    </citation>
    <scope>NUCLEOTIDE SEQUENCE</scope>
    <source>
        <strain evidence="4">8207</strain>
    </source>
</reference>
<dbReference type="PANTHER" id="PTHR43046">
    <property type="entry name" value="GDP-MANNOSE MANNOSYL HYDROLASE"/>
    <property type="match status" value="1"/>
</dbReference>
<keyword evidence="2" id="KW-0378">Hydrolase</keyword>
<name>A0A9D9DHF3_9PROT</name>
<protein>
    <submittedName>
        <fullName evidence="4">NUDIX domain-containing protein</fullName>
    </submittedName>
</protein>
<dbReference type="EMBL" id="JADINC010000042">
    <property type="protein sequence ID" value="MBO8425354.1"/>
    <property type="molecule type" value="Genomic_DNA"/>
</dbReference>
<dbReference type="InterPro" id="IPR020084">
    <property type="entry name" value="NUDIX_hydrolase_CS"/>
</dbReference>
<proteinExistence type="predicted"/>
<dbReference type="Gene3D" id="3.90.79.10">
    <property type="entry name" value="Nucleoside Triphosphate Pyrophosphohydrolase"/>
    <property type="match status" value="1"/>
</dbReference>
<evidence type="ECO:0000313" key="5">
    <source>
        <dbReference type="Proteomes" id="UP000823630"/>
    </source>
</evidence>
<organism evidence="4 5">
    <name type="scientific">Candidatus Enterousia avistercoris</name>
    <dbReference type="NCBI Taxonomy" id="2840788"/>
    <lineage>
        <taxon>Bacteria</taxon>
        <taxon>Pseudomonadati</taxon>
        <taxon>Pseudomonadota</taxon>
        <taxon>Alphaproteobacteria</taxon>
        <taxon>Candidatus Enterousia</taxon>
    </lineage>
</organism>
<evidence type="ECO:0000313" key="4">
    <source>
        <dbReference type="EMBL" id="MBO8425354.1"/>
    </source>
</evidence>
<dbReference type="Pfam" id="PF00293">
    <property type="entry name" value="NUDIX"/>
    <property type="match status" value="1"/>
</dbReference>
<dbReference type="AlphaFoldDB" id="A0A9D9DHF3"/>
<dbReference type="SUPFAM" id="SSF55811">
    <property type="entry name" value="Nudix"/>
    <property type="match status" value="1"/>
</dbReference>